<gene>
    <name evidence="1" type="ORF">I9080_000502</name>
</gene>
<reference evidence="1" key="1">
    <citation type="journal article" date="2018" name="Genome Biol.">
        <title>SKESA: strategic k-mer extension for scrupulous assemblies.</title>
        <authorList>
            <person name="Souvorov A."/>
            <person name="Agarwala R."/>
            <person name="Lipman D.J."/>
        </authorList>
    </citation>
    <scope>NUCLEOTIDE SEQUENCE</scope>
    <source>
        <strain evidence="1">C8</strain>
    </source>
</reference>
<dbReference type="EMBL" id="DACTCB010000001">
    <property type="protein sequence ID" value="HAT4306746.1"/>
    <property type="molecule type" value="Genomic_DNA"/>
</dbReference>
<dbReference type="CDD" id="cd08054">
    <property type="entry name" value="gp6"/>
    <property type="match status" value="1"/>
</dbReference>
<dbReference type="Proteomes" id="UP000859547">
    <property type="component" value="Unassembled WGS sequence"/>
</dbReference>
<dbReference type="InterPro" id="IPR021146">
    <property type="entry name" value="Phage_gp6-like_head-tail"/>
</dbReference>
<dbReference type="AlphaFoldDB" id="A0A8H9QVG1"/>
<comment type="caution">
    <text evidence="1">The sequence shown here is derived from an EMBL/GenBank/DDBJ whole genome shotgun (WGS) entry which is preliminary data.</text>
</comment>
<dbReference type="Gene3D" id="1.10.3230.30">
    <property type="entry name" value="Phage gp6-like head-tail connector protein"/>
    <property type="match status" value="1"/>
</dbReference>
<dbReference type="NCBIfam" id="TIGR01560">
    <property type="entry name" value="put_DNA_pack"/>
    <property type="match status" value="1"/>
</dbReference>
<proteinExistence type="predicted"/>
<dbReference type="InterPro" id="IPR006450">
    <property type="entry name" value="Phage_HK97_gp6-like"/>
</dbReference>
<sequence length="92" mass="10668">MELKEIKEYLRVDFEEDDILLQTLIYAAEEYLLNAGIKKDYSKSLYKLAISLLVKHWYDNRDSVAIGSTTKKLEFSLNSILVQLKYCGDKNG</sequence>
<name>A0A8H9QVG1_CLOPF</name>
<dbReference type="Pfam" id="PF05135">
    <property type="entry name" value="Phage_connect_1"/>
    <property type="match status" value="1"/>
</dbReference>
<dbReference type="RefSeq" id="WP_096516448.1">
    <property type="nucleotide sequence ID" value="NZ_AP017630.1"/>
</dbReference>
<evidence type="ECO:0000313" key="1">
    <source>
        <dbReference type="EMBL" id="HAT4306746.1"/>
    </source>
</evidence>
<protein>
    <submittedName>
        <fullName evidence="1">Phage gp6-like head-tail connector protein</fullName>
    </submittedName>
</protein>
<organism evidence="1">
    <name type="scientific">Clostridium perfringens</name>
    <dbReference type="NCBI Taxonomy" id="1502"/>
    <lineage>
        <taxon>Bacteria</taxon>
        <taxon>Bacillati</taxon>
        <taxon>Bacillota</taxon>
        <taxon>Clostridia</taxon>
        <taxon>Eubacteriales</taxon>
        <taxon>Clostridiaceae</taxon>
        <taxon>Clostridium</taxon>
    </lineage>
</organism>
<reference evidence="1" key="2">
    <citation type="submission" date="2020-07" db="EMBL/GenBank/DDBJ databases">
        <authorList>
            <consortium name="NCBI Pathogen Detection Project"/>
        </authorList>
    </citation>
    <scope>NUCLEOTIDE SEQUENCE</scope>
    <source>
        <strain evidence="1">C8</strain>
    </source>
</reference>
<accession>A0A8H9QVG1</accession>